<dbReference type="Proteomes" id="UP000653308">
    <property type="component" value="Unassembled WGS sequence"/>
</dbReference>
<keyword evidence="4" id="KW-1185">Reference proteome</keyword>
<feature type="region of interest" description="Disordered" evidence="1">
    <location>
        <begin position="1"/>
        <end position="64"/>
    </location>
</feature>
<comment type="caution">
    <text evidence="3">The sequence shown here is derived from an EMBL/GenBank/DDBJ whole genome shotgun (WGS) entry which is preliminary data.</text>
</comment>
<feature type="compositionally biased region" description="Gly residues" evidence="1">
    <location>
        <begin position="14"/>
        <end position="25"/>
    </location>
</feature>
<protein>
    <submittedName>
        <fullName evidence="3">Uncharacterized protein</fullName>
    </submittedName>
</protein>
<dbReference type="RefSeq" id="WP_190197378.1">
    <property type="nucleotide sequence ID" value="NZ_BMWE01000004.1"/>
</dbReference>
<feature type="compositionally biased region" description="Basic residues" evidence="1">
    <location>
        <begin position="36"/>
        <end position="47"/>
    </location>
</feature>
<keyword evidence="2" id="KW-0812">Transmembrane</keyword>
<name>A0ABQ2ZI72_9ACTN</name>
<sequence length="108" mass="10989">MESGEQGARTEVEGAGGAAVAGGGPVEHCAPVRGRLTGHVREHHGGRHQAQGRAEALGDQHGGGAGPAVNWTLVALTPAVFLAGVALALRLRRARPDVYARLGTTDVD</sequence>
<organism evidence="3 4">
    <name type="scientific">Streptomyces djakartensis</name>
    <dbReference type="NCBI Taxonomy" id="68193"/>
    <lineage>
        <taxon>Bacteria</taxon>
        <taxon>Bacillati</taxon>
        <taxon>Actinomycetota</taxon>
        <taxon>Actinomycetes</taxon>
        <taxon>Kitasatosporales</taxon>
        <taxon>Streptomycetaceae</taxon>
        <taxon>Streptomyces</taxon>
    </lineage>
</organism>
<evidence type="ECO:0000313" key="4">
    <source>
        <dbReference type="Proteomes" id="UP000653308"/>
    </source>
</evidence>
<evidence type="ECO:0000256" key="1">
    <source>
        <dbReference type="SAM" id="MobiDB-lite"/>
    </source>
</evidence>
<accession>A0ABQ2ZI72</accession>
<dbReference type="EMBL" id="BMWE01000004">
    <property type="protein sequence ID" value="GGY14068.1"/>
    <property type="molecule type" value="Genomic_DNA"/>
</dbReference>
<gene>
    <name evidence="3" type="ORF">GCM10010384_19860</name>
</gene>
<evidence type="ECO:0000313" key="3">
    <source>
        <dbReference type="EMBL" id="GGY14068.1"/>
    </source>
</evidence>
<reference evidence="4" key="1">
    <citation type="journal article" date="2019" name="Int. J. Syst. Evol. Microbiol.">
        <title>The Global Catalogue of Microorganisms (GCM) 10K type strain sequencing project: providing services to taxonomists for standard genome sequencing and annotation.</title>
        <authorList>
            <consortium name="The Broad Institute Genomics Platform"/>
            <consortium name="The Broad Institute Genome Sequencing Center for Infectious Disease"/>
            <person name="Wu L."/>
            <person name="Ma J."/>
        </authorList>
    </citation>
    <scope>NUCLEOTIDE SEQUENCE [LARGE SCALE GENOMIC DNA]</scope>
    <source>
        <strain evidence="4">JCM 4957</strain>
    </source>
</reference>
<feature type="transmembrane region" description="Helical" evidence="2">
    <location>
        <begin position="68"/>
        <end position="89"/>
    </location>
</feature>
<keyword evidence="2" id="KW-1133">Transmembrane helix</keyword>
<proteinExistence type="predicted"/>
<keyword evidence="2" id="KW-0472">Membrane</keyword>
<evidence type="ECO:0000256" key="2">
    <source>
        <dbReference type="SAM" id="Phobius"/>
    </source>
</evidence>